<dbReference type="EMBL" id="CP009498">
    <property type="protein sequence ID" value="AKL98286.1"/>
    <property type="molecule type" value="Genomic_DNA"/>
</dbReference>
<dbReference type="OrthoDB" id="9813719at2"/>
<dbReference type="Pfam" id="PF04326">
    <property type="entry name" value="SLFN_AlbA_2"/>
    <property type="match status" value="1"/>
</dbReference>
<dbReference type="InterPro" id="IPR007421">
    <property type="entry name" value="Schlafen_AlbA_2_dom"/>
</dbReference>
<feature type="domain" description="Schlafen AlbA-2" evidence="1">
    <location>
        <begin position="2"/>
        <end position="119"/>
    </location>
</feature>
<dbReference type="KEGG" id="epo:Epro_0907"/>
<dbReference type="Gene3D" id="3.30.950.30">
    <property type="entry name" value="Schlafen, AAA domain"/>
    <property type="match status" value="1"/>
</dbReference>
<dbReference type="Gene3D" id="3.30.565.60">
    <property type="match status" value="1"/>
</dbReference>
<evidence type="ECO:0000259" key="1">
    <source>
        <dbReference type="Pfam" id="PF04326"/>
    </source>
</evidence>
<dbReference type="InterPro" id="IPR036390">
    <property type="entry name" value="WH_DNA-bd_sf"/>
</dbReference>
<dbReference type="Pfam" id="PF13412">
    <property type="entry name" value="HTH_24"/>
    <property type="match status" value="1"/>
</dbReference>
<accession>A0A0G3WHX5</accession>
<keyword evidence="3" id="KW-1185">Reference proteome</keyword>
<dbReference type="PANTHER" id="PTHR30595">
    <property type="entry name" value="GLPR-RELATED TRANSCRIPTIONAL REPRESSOR"/>
    <property type="match status" value="1"/>
</dbReference>
<gene>
    <name evidence="2" type="ORF">Epro_0907</name>
</gene>
<evidence type="ECO:0000313" key="3">
    <source>
        <dbReference type="Proteomes" id="UP000035337"/>
    </source>
</evidence>
<dbReference type="RefSeq" id="WP_052570839.1">
    <property type="nucleotide sequence ID" value="NZ_CP009498.1"/>
</dbReference>
<proteinExistence type="predicted"/>
<dbReference type="InterPro" id="IPR038475">
    <property type="entry name" value="RecG_C_sf"/>
</dbReference>
<dbReference type="PANTHER" id="PTHR30595:SF6">
    <property type="entry name" value="SCHLAFEN ALBA-2 DOMAIN-CONTAINING PROTEIN"/>
    <property type="match status" value="1"/>
</dbReference>
<evidence type="ECO:0000313" key="2">
    <source>
        <dbReference type="EMBL" id="AKL98286.1"/>
    </source>
</evidence>
<dbReference type="Pfam" id="PF13749">
    <property type="entry name" value="HATPase_c_4"/>
    <property type="match status" value="1"/>
</dbReference>
<dbReference type="InterPro" id="IPR038461">
    <property type="entry name" value="Schlafen_AlbA_2_dom_sf"/>
</dbReference>
<dbReference type="InterPro" id="IPR036388">
    <property type="entry name" value="WH-like_DNA-bd_sf"/>
</dbReference>
<dbReference type="SUPFAM" id="SSF46785">
    <property type="entry name" value="Winged helix' DNA-binding domain"/>
    <property type="match status" value="1"/>
</dbReference>
<name>A0A0G3WHX5_9BACT</name>
<dbReference type="Gene3D" id="1.10.10.10">
    <property type="entry name" value="Winged helix-like DNA-binding domain superfamily/Winged helix DNA-binding domain"/>
    <property type="match status" value="1"/>
</dbReference>
<reference evidence="2 3" key="1">
    <citation type="submission" date="2014-09" db="EMBL/GenBank/DDBJ databases">
        <title>Complete genome sequence of Endomicrobium proavitum.</title>
        <authorList>
            <person name="Zheng H."/>
        </authorList>
    </citation>
    <scope>NUCLEOTIDE SEQUENCE [LARGE SCALE GENOMIC DNA]</scope>
    <source>
        <strain evidence="2 3">Rsa215</strain>
    </source>
</reference>
<protein>
    <submittedName>
        <fullName evidence="2">Divergent AAA domain protein, putative transcriptional regulator</fullName>
    </submittedName>
</protein>
<dbReference type="AlphaFoldDB" id="A0A0G3WHX5"/>
<dbReference type="Proteomes" id="UP000035337">
    <property type="component" value="Chromosome"/>
</dbReference>
<dbReference type="STRING" id="1408281.Epro_0907"/>
<organism evidence="2 3">
    <name type="scientific">Endomicrobium proavitum</name>
    <dbReference type="NCBI Taxonomy" id="1408281"/>
    <lineage>
        <taxon>Bacteria</taxon>
        <taxon>Pseudomonadati</taxon>
        <taxon>Elusimicrobiota</taxon>
        <taxon>Endomicrobiia</taxon>
        <taxon>Endomicrobiales</taxon>
        <taxon>Endomicrobiaceae</taxon>
        <taxon>Endomicrobium</taxon>
    </lineage>
</organism>
<sequence length="435" mass="49857">MENNHTKYKETLTDDLEKEVVSFLNSTGGEIHIGVKDNGEVIGVANSDKLQLKIKDRLKDNVRPSIMGLFDIFTQEINGKTIVIVNIASGAETPYYIKQKGRSEAGCFIRIGSSSQPMTEEMIHKLMMKRHPISLRNLPSRNQELTFTQLAIYYAGKNKTLNKNFAKTLDFYTDDKEYNQVAYLFADENRVSIHLAKWAGKDKTNLIQNEEYGDQCLITALNRVLDRLDVENITQARKGFPYRIEKKYIDSDVLKEAVINAFVHNDYSQGDTPIFEIYDDRFEITTYGDLFDWIPKEDFFAGSSKPRNPEIMRVFKDIELVEHLGSGIPHIVKLYGKGIFHFSKIITRMSLKFDKSMEKETLKKTIKKSSLKSSLKSDLKIFEVIKNNPQITIEEISKIVKLSIAGIKKNIIKLKEQGKIRRVGADKGGHWEIIE</sequence>